<feature type="compositionally biased region" description="Polar residues" evidence="1">
    <location>
        <begin position="844"/>
        <end position="859"/>
    </location>
</feature>
<accession>A0AB34FUI6</accession>
<dbReference type="AlphaFoldDB" id="A0AB34FUI6"/>
<feature type="compositionally biased region" description="Pro residues" evidence="1">
    <location>
        <begin position="1229"/>
        <end position="1247"/>
    </location>
</feature>
<feature type="region of interest" description="Disordered" evidence="1">
    <location>
        <begin position="1"/>
        <end position="110"/>
    </location>
</feature>
<dbReference type="EMBL" id="JAQHRD010000003">
    <property type="protein sequence ID" value="KAJ6442777.1"/>
    <property type="molecule type" value="Genomic_DNA"/>
</dbReference>
<feature type="compositionally biased region" description="Polar residues" evidence="1">
    <location>
        <begin position="276"/>
        <end position="287"/>
    </location>
</feature>
<gene>
    <name evidence="2" type="ORF">O9K51_03952</name>
</gene>
<feature type="region of interest" description="Disordered" evidence="1">
    <location>
        <begin position="823"/>
        <end position="1176"/>
    </location>
</feature>
<feature type="compositionally biased region" description="Low complexity" evidence="1">
    <location>
        <begin position="1030"/>
        <end position="1046"/>
    </location>
</feature>
<evidence type="ECO:0000313" key="2">
    <source>
        <dbReference type="EMBL" id="KAJ6442777.1"/>
    </source>
</evidence>
<protein>
    <submittedName>
        <fullName evidence="2">ABC transporter CDR4</fullName>
    </submittedName>
</protein>
<feature type="region of interest" description="Disordered" evidence="1">
    <location>
        <begin position="452"/>
        <end position="484"/>
    </location>
</feature>
<feature type="compositionally biased region" description="Polar residues" evidence="1">
    <location>
        <begin position="1089"/>
        <end position="1099"/>
    </location>
</feature>
<keyword evidence="3" id="KW-1185">Reference proteome</keyword>
<feature type="compositionally biased region" description="Basic and acidic residues" evidence="1">
    <location>
        <begin position="1152"/>
        <end position="1167"/>
    </location>
</feature>
<dbReference type="Proteomes" id="UP001163105">
    <property type="component" value="Unassembled WGS sequence"/>
</dbReference>
<proteinExistence type="predicted"/>
<feature type="compositionally biased region" description="Polar residues" evidence="1">
    <location>
        <begin position="875"/>
        <end position="884"/>
    </location>
</feature>
<feature type="compositionally biased region" description="Low complexity" evidence="1">
    <location>
        <begin position="1248"/>
        <end position="1258"/>
    </location>
</feature>
<feature type="region of interest" description="Disordered" evidence="1">
    <location>
        <begin position="1212"/>
        <end position="1277"/>
    </location>
</feature>
<feature type="compositionally biased region" description="Low complexity" evidence="1">
    <location>
        <begin position="930"/>
        <end position="968"/>
    </location>
</feature>
<feature type="compositionally biased region" description="Acidic residues" evidence="1">
    <location>
        <begin position="585"/>
        <end position="633"/>
    </location>
</feature>
<feature type="compositionally biased region" description="Basic and acidic residues" evidence="1">
    <location>
        <begin position="182"/>
        <end position="193"/>
    </location>
</feature>
<feature type="compositionally biased region" description="Basic and acidic residues" evidence="1">
    <location>
        <begin position="211"/>
        <end position="225"/>
    </location>
</feature>
<feature type="compositionally biased region" description="Basic and acidic residues" evidence="1">
    <location>
        <begin position="544"/>
        <end position="583"/>
    </location>
</feature>
<evidence type="ECO:0000313" key="3">
    <source>
        <dbReference type="Proteomes" id="UP001163105"/>
    </source>
</evidence>
<sequence length="1277" mass="137535">MRRGEFIQTAAQPIPLSTPEDPIERLQSPVASPVMASANHSQNSSTTPHTAPSSRRGSKASQTFSFATPGPAWPAAQKKRSKGPDGFAGFADENQSDDSPQKGGHSLRKRARVDYTFEHVDDDLLQGVSASGRRRRRTDIMDETEDMYDAGRLPASKKRGASLGADGSTASPSIIRRNPVRKNSEVQAYKDDENVQDTIEVGVSFSDMEDSDLRRASDSTSDHSPDAALKAASQIADDSAIVDSPVEHPGSSFADLPAAAQEAPVVDDQLIDPSLQPATTPSDSIQKQDFAITQPAESALPGDANDSGDAVQPTADGDISIPDAPPLAEVTRVKDSPSYDEEPSMQLLKENKSIDIVDQDITEDDFAASNPTATTSLAPKDESQITEATEVISDVAPIADQDTQTTARASSEKPDSITAEAVTDGDTETQQSLAPPTITISDTTTQITTSLVNSAGDVKESSLAAKPDEQETPAKSIEAPQPDLSGFEHADMAEIPLYSLTRLQGLLQGRYAHLSPYVEGERQSYPSKTNVTYEAELEERLAEVKAAKEKKEASDNAADAKDADKPSDGKTAEGQDLDEKAADAQDPDDNDGEDKDGDDLDADERASDDEDAEDNDDAENLDSNENGDVDEAGDVPMTETVTPAPADTPKKRSLVALSLEPSRPNELIPLPPTTDGTIPTKMVKPEDAPKLKHNSFSFKKIRDKDFFIEALKDYETMSTQDLYDVLEVVSLTMRDWQREYFEQGDIVLNEENAINQEIEDAKFLKKMRMNPDKDIEGSWPSVKQKGNNFKGRRKRYEDLKPYYELPEDKLAVAVYGKEPRADPNMIVPADPSQKEGVVTRSRASRTTVSGNTGRGNQQEALPAKRRRRAAVNIDYTPQDTSRSATPALLPRTVGRKRKAMMVDEAGNTETTPEVEEEPQPKPKRRRRTKAQMAQDRADAEAAAEAAAAAAAAAGPTSEPASAAKSASKPGRKRGPKRAIDEELAAFANPVEDDDLVPKQKRKMLTLKIPKAKTSSEPSSEITDNAESRPSTASSDSTSHTADSSYSFRPKRQKRFRDEPDEVEPVTPAPPKKRGKRAQAAGDARLADSATATPEASAQPASGRKLPKIKVVGKASEAHNGTPAATQPATTPAATPAATATTAAATTTPTTEGDSRPKDYDKMTKSEKMSASMKSRWANGNMAQAVEKRKATLAAKKAAQAAADSKVGIIAPKPKGKAVKKEAAAAAQQQPPPPPPPQQMHQAPPPPQQHAFQHHQQPPTTTEFIHHGLPGMGYHYQH</sequence>
<feature type="compositionally biased region" description="Polar residues" evidence="1">
    <location>
        <begin position="38"/>
        <end position="66"/>
    </location>
</feature>
<name>A0AB34FUI6_9HYPO</name>
<organism evidence="2 3">
    <name type="scientific">Purpureocillium lavendulum</name>
    <dbReference type="NCBI Taxonomy" id="1247861"/>
    <lineage>
        <taxon>Eukaryota</taxon>
        <taxon>Fungi</taxon>
        <taxon>Dikarya</taxon>
        <taxon>Ascomycota</taxon>
        <taxon>Pezizomycotina</taxon>
        <taxon>Sordariomycetes</taxon>
        <taxon>Hypocreomycetidae</taxon>
        <taxon>Hypocreales</taxon>
        <taxon>Ophiocordycipitaceae</taxon>
        <taxon>Purpureocillium</taxon>
    </lineage>
</organism>
<feature type="compositionally biased region" description="Polar residues" evidence="1">
    <location>
        <begin position="1012"/>
        <end position="1029"/>
    </location>
</feature>
<feature type="compositionally biased region" description="Low complexity" evidence="1">
    <location>
        <begin position="1121"/>
        <end position="1150"/>
    </location>
</feature>
<comment type="caution">
    <text evidence="2">The sequence shown here is derived from an EMBL/GenBank/DDBJ whole genome shotgun (WGS) entry which is preliminary data.</text>
</comment>
<feature type="compositionally biased region" description="Acidic residues" evidence="1">
    <location>
        <begin position="357"/>
        <end position="366"/>
    </location>
</feature>
<evidence type="ECO:0000256" key="1">
    <source>
        <dbReference type="SAM" id="MobiDB-lite"/>
    </source>
</evidence>
<reference evidence="2" key="1">
    <citation type="submission" date="2023-01" db="EMBL/GenBank/DDBJ databases">
        <title>The growth and conidiation of Purpureocillium lavendulum are regulated by nitrogen source and histone H3K14 acetylation.</title>
        <authorList>
            <person name="Tang P."/>
            <person name="Han J."/>
            <person name="Zhang C."/>
            <person name="Tang P."/>
            <person name="Qi F."/>
            <person name="Zhang K."/>
            <person name="Liang L."/>
        </authorList>
    </citation>
    <scope>NUCLEOTIDE SEQUENCE</scope>
    <source>
        <strain evidence="2">YMF1.00683</strain>
    </source>
</reference>
<feature type="region of interest" description="Disordered" evidence="1">
    <location>
        <begin position="126"/>
        <end position="435"/>
    </location>
</feature>
<feature type="region of interest" description="Disordered" evidence="1">
    <location>
        <begin position="544"/>
        <end position="678"/>
    </location>
</feature>